<comment type="caution">
    <text evidence="1">The sequence shown here is derived from an EMBL/GenBank/DDBJ whole genome shotgun (WGS) entry which is preliminary data.</text>
</comment>
<keyword evidence="2" id="KW-1185">Reference proteome</keyword>
<dbReference type="Proteomes" id="UP000604825">
    <property type="component" value="Unassembled WGS sequence"/>
</dbReference>
<sequence length="83" mass="8860">MAKKAPEWWSHGECPAPASIHLDAAKGARRRRSNPRRCRSVRCRDGSLFRSRTLPAPPPGPACSLLSADGSRLASAVAAPSVQ</sequence>
<accession>A0A811RYU2</accession>
<organism evidence="1 2">
    <name type="scientific">Miscanthus lutarioriparius</name>
    <dbReference type="NCBI Taxonomy" id="422564"/>
    <lineage>
        <taxon>Eukaryota</taxon>
        <taxon>Viridiplantae</taxon>
        <taxon>Streptophyta</taxon>
        <taxon>Embryophyta</taxon>
        <taxon>Tracheophyta</taxon>
        <taxon>Spermatophyta</taxon>
        <taxon>Magnoliopsida</taxon>
        <taxon>Liliopsida</taxon>
        <taxon>Poales</taxon>
        <taxon>Poaceae</taxon>
        <taxon>PACMAD clade</taxon>
        <taxon>Panicoideae</taxon>
        <taxon>Andropogonodae</taxon>
        <taxon>Andropogoneae</taxon>
        <taxon>Saccharinae</taxon>
        <taxon>Miscanthus</taxon>
    </lineage>
</organism>
<proteinExistence type="predicted"/>
<dbReference type="EMBL" id="CAJGYO010000017">
    <property type="protein sequence ID" value="CAD6334449.1"/>
    <property type="molecule type" value="Genomic_DNA"/>
</dbReference>
<evidence type="ECO:0000313" key="1">
    <source>
        <dbReference type="EMBL" id="CAD6334449.1"/>
    </source>
</evidence>
<protein>
    <submittedName>
        <fullName evidence="1">Uncharacterized protein</fullName>
    </submittedName>
</protein>
<evidence type="ECO:0000313" key="2">
    <source>
        <dbReference type="Proteomes" id="UP000604825"/>
    </source>
</evidence>
<name>A0A811RYU2_9POAL</name>
<gene>
    <name evidence="1" type="ORF">NCGR_LOCUS58547</name>
</gene>
<dbReference type="AlphaFoldDB" id="A0A811RYU2"/>
<reference evidence="1" key="1">
    <citation type="submission" date="2020-10" db="EMBL/GenBank/DDBJ databases">
        <authorList>
            <person name="Han B."/>
            <person name="Lu T."/>
            <person name="Zhao Q."/>
            <person name="Huang X."/>
            <person name="Zhao Y."/>
        </authorList>
    </citation>
    <scope>NUCLEOTIDE SEQUENCE</scope>
</reference>